<reference evidence="1" key="1">
    <citation type="journal article" date="2021" name="Proc. Natl. Acad. Sci. U.S.A.">
        <title>A Catalog of Tens of Thousands of Viruses from Human Metagenomes Reveals Hidden Associations with Chronic Diseases.</title>
        <authorList>
            <person name="Tisza M.J."/>
            <person name="Buck C.B."/>
        </authorList>
    </citation>
    <scope>NUCLEOTIDE SEQUENCE</scope>
    <source>
        <strain evidence="1">Ct8MV80</strain>
    </source>
</reference>
<accession>A0A8S5R8K5</accession>
<organism evidence="1">
    <name type="scientific">virus sp. ct8MV80</name>
    <dbReference type="NCBI Taxonomy" id="2826793"/>
    <lineage>
        <taxon>Viruses</taxon>
    </lineage>
</organism>
<proteinExistence type="predicted"/>
<evidence type="ECO:0000313" key="1">
    <source>
        <dbReference type="EMBL" id="DAE27308.1"/>
    </source>
</evidence>
<name>A0A8S5R8K5_9VIRU</name>
<dbReference type="EMBL" id="BK015835">
    <property type="protein sequence ID" value="DAE27308.1"/>
    <property type="molecule type" value="Genomic_DNA"/>
</dbReference>
<protein>
    <submittedName>
        <fullName evidence="1">Uncharacterized protein</fullName>
    </submittedName>
</protein>
<sequence>MATTKNILMKQKNSSDYDTIYPIIEETYTNVTMTSGGWSNSQYSFEDTYPNAKYNISVSVASTASSAQFDAFGKAKIVGNATTNVVKALGTVPTQDIPVMLKITRKA</sequence>